<dbReference type="Pfam" id="PF18962">
    <property type="entry name" value="Por_Secre_tail"/>
    <property type="match status" value="1"/>
</dbReference>
<evidence type="ECO:0000259" key="4">
    <source>
        <dbReference type="PROSITE" id="PS50853"/>
    </source>
</evidence>
<evidence type="ECO:0000256" key="2">
    <source>
        <dbReference type="ARBA" id="ARBA00022525"/>
    </source>
</evidence>
<dbReference type="Gene3D" id="2.60.40.1080">
    <property type="match status" value="4"/>
</dbReference>
<dbReference type="InterPro" id="IPR045197">
    <property type="entry name" value="NUP210-like"/>
</dbReference>
<dbReference type="CDD" id="cd00063">
    <property type="entry name" value="FN3"/>
    <property type="match status" value="2"/>
</dbReference>
<dbReference type="InterPro" id="IPR003961">
    <property type="entry name" value="FN3_dom"/>
</dbReference>
<evidence type="ECO:0000313" key="5">
    <source>
        <dbReference type="EMBL" id="TSE04158.1"/>
    </source>
</evidence>
<dbReference type="NCBIfam" id="TIGR04183">
    <property type="entry name" value="Por_Secre_tail"/>
    <property type="match status" value="1"/>
</dbReference>
<keyword evidence="6" id="KW-1185">Reference proteome</keyword>
<evidence type="ECO:0000256" key="3">
    <source>
        <dbReference type="ARBA" id="ARBA00022729"/>
    </source>
</evidence>
<evidence type="ECO:0000256" key="1">
    <source>
        <dbReference type="ARBA" id="ARBA00004613"/>
    </source>
</evidence>
<dbReference type="Pfam" id="PF12904">
    <property type="entry name" value="Collagen_bind_2"/>
    <property type="match status" value="1"/>
</dbReference>
<dbReference type="RefSeq" id="WP_143918689.1">
    <property type="nucleotide sequence ID" value="NZ_CANMIK010000037.1"/>
</dbReference>
<dbReference type="InterPro" id="IPR036116">
    <property type="entry name" value="FN3_sf"/>
</dbReference>
<dbReference type="SMART" id="SM00060">
    <property type="entry name" value="FN3"/>
    <property type="match status" value="3"/>
</dbReference>
<dbReference type="InterPro" id="IPR032260">
    <property type="entry name" value="DUF5060"/>
</dbReference>
<reference evidence="5 6" key="1">
    <citation type="submission" date="2019-07" db="EMBL/GenBank/DDBJ databases">
        <title>The draft genome sequence of Aquimarina algiphila M91.</title>
        <authorList>
            <person name="Meng X."/>
        </authorList>
    </citation>
    <scope>NUCLEOTIDE SEQUENCE [LARGE SCALE GENOMIC DNA]</scope>
    <source>
        <strain evidence="5 6">M91</strain>
    </source>
</reference>
<sequence>MKKTPVLIPSLLTIVMLLIMPFRGHSQSVNVSGTLQKWHKITVSLTLPGNNLTEAAATFRNTRMDVIFTSPSGRNIRVPGFFAADGNAANTNAKQGKVYKAYLRPDETGNWTYRVLYYTGNDIAISNVGNLPSPVHNLTGSAGSITASNKTAPDLRAKGRLVYKTTGTDSERRYLQFSETGEYYLKLGPDSPENFLNYNDFDADVAGNINSGFTPEHQFNPHATDYNNTDPTWDGGKGKNIIGALNYLKDQKMNSVSMSLFGGDDKNVYPWTTANAKFVYDVSKLEQWEIVLNHAEQNGLLLHLKLAENENWDALNSTELKTYYREMIARFGHHLAVEWNFSEEYRGTPASAIERIDFMAANDPWQNHRVIHTYPDEHNKYTTWLSLDAKLTGASIQSSSKNNYASAYNGPDGILTWINNSKNDGTPWVVASDEQNPGGTGIFTSQDIANSSVKTEARTRILWKTMIAGGPGVMWYGGGQGDFKTENFNRFNTLFNWSRYAVIDFFQNNNIEFWKTSNNDNLVSGSANCLAETGRTYVIYLENGGSTNLNLNGQSGDFSVQWFNPRNGGALLNGSVTQVAGGANRSIGNPPNSANSDWVALVRQNGTDPVSGVSITQATVSVNVGSTSNLTAVVTPSSAANRNVSWSSNNTAVATVNANGVVTGVAEGTATITVTTQDGGFTDTSTVTVTPAPVITGAWVESDGYLVIDTESLDFPTNSLWSKKTTGGNQPLGNGYIQYDGPDRQFVDPLPDGVLKYDIKINTPGTYQFIWRTGYGFNSTTFDGANDSWLKVNGTDFYGTKGSAKVGSLNEWMKVWVQKDAFVNECFGEHNGQNGLVIFADFDAPGYYSIEVAGRSQGHVIDRLFMFQTGKGTIAMNTTTPESPREGNTTPIAVTGVSVSPATVSINAGQTSALTPSFTPSNATNRGITWSSNNTAVATVSATGVVTGVATGSAIITATTADGGFTATSTVTVGGGSSCTNVSLSAITDFANRELTGFAPGYVDTVRNALAIDASQYKDQFAAATTSFSGEAGTYDVVINTLTELDGESTYRIFIDEVLIGTFQNPTTTTDYAPASQTFTGITVANEAVLRVEFNSNTNGNIPEGNGTAFSRGRWTSLEFRCSDNTPTPVDCNTAPTNLTVSGVTNTSVTLSFDNTTNDSRTFELRAFPQGTFTGDINATSSGFAAAAAGSTSVTMNNLQAGTAYDFVFRALCSGGTPGASPLAPTVVGTTSGGTTTIAVTGVSVSPTTASIDVGQTSNLTTTVAPVNATNKNVTWSSSNTAIATVNTSGVVTGISAGAVTITVTTVDGNFTATSAITVNAVNTADCSAAPTGLTVSNVTDTSATLSFDNTASDTRTFELRSYAPGTFTGNVSVGASSYASAPAGSTSITINGLVAGTTYDFVFRALCVGGTPGVSTTSPIVTGTTSGGTTTIAVTGISVLPTTASIDVGQISNLTATVAPANATNKNVTWSSSNTAIATVNGTGVVTGVDAGTATITVTSVDGNFTATSTITVNAINTADCSVAPTGLTVSSVTDTSATLSFDNTSNDTRTIEVRAFNDGTYTGSLSGAFAFASGSLGVTSITVNNLVAGTTYDFVVRSLCGAGGNGPSPVATLSGSTSGGTTTTPQTATLNPVDDAYIQASNNSTINNSVLYVDGTNRVSYLKFDVSGITGAITSASLKLTGNTDVGNGVINVNLGTNSNWTETNLTSANAPAKGASLGNVNGPFSNGAVKDIALTGVTVSGNFLTLIVSQASGGDANFNSSEAATGKPVLTITYDAPASAKIALDNTKIVTYPNPAQDQLQLIGIAKQDVISVRDLSGRTVIRETTSTENNMKLDVSRLQNGIYFLMVRSASKNTTLQFMKN</sequence>
<feature type="domain" description="Fibronectin type-III" evidence="4">
    <location>
        <begin position="1330"/>
        <end position="1429"/>
    </location>
</feature>
<proteinExistence type="predicted"/>
<dbReference type="EMBL" id="VLNR01000087">
    <property type="protein sequence ID" value="TSE04158.1"/>
    <property type="molecule type" value="Genomic_DNA"/>
</dbReference>
<dbReference type="Pfam" id="PF24517">
    <property type="entry name" value="CBM96"/>
    <property type="match status" value="1"/>
</dbReference>
<protein>
    <submittedName>
        <fullName evidence="5">DUF5060 domain-containing protein</fullName>
    </submittedName>
</protein>
<name>A0A554VC16_9FLAO</name>
<comment type="subcellular location">
    <subcellularLocation>
        <location evidence="1">Secreted</location>
    </subcellularLocation>
</comment>
<dbReference type="InterPro" id="IPR055372">
    <property type="entry name" value="CBM96"/>
</dbReference>
<dbReference type="InterPro" id="IPR008964">
    <property type="entry name" value="Invasin/intimin_cell_adhesion"/>
</dbReference>
<comment type="caution">
    <text evidence="5">The sequence shown here is derived from an EMBL/GenBank/DDBJ whole genome shotgun (WGS) entry which is preliminary data.</text>
</comment>
<dbReference type="PROSITE" id="PS50853">
    <property type="entry name" value="FN3"/>
    <property type="match status" value="3"/>
</dbReference>
<gene>
    <name evidence="5" type="ORF">FOF46_27355</name>
</gene>
<keyword evidence="3" id="KW-0732">Signal</keyword>
<dbReference type="Pfam" id="PF00041">
    <property type="entry name" value="fn3"/>
    <property type="match status" value="3"/>
</dbReference>
<dbReference type="SMART" id="SM00635">
    <property type="entry name" value="BID_2"/>
    <property type="match status" value="4"/>
</dbReference>
<dbReference type="Pfam" id="PF16586">
    <property type="entry name" value="DUF5060"/>
    <property type="match status" value="1"/>
</dbReference>
<dbReference type="Proteomes" id="UP000318833">
    <property type="component" value="Unassembled WGS sequence"/>
</dbReference>
<dbReference type="OrthoDB" id="5488826at2"/>
<accession>A0A554VC16</accession>
<dbReference type="SUPFAM" id="SSF49265">
    <property type="entry name" value="Fibronectin type III"/>
    <property type="match status" value="2"/>
</dbReference>
<dbReference type="Gene3D" id="3.20.20.80">
    <property type="entry name" value="Glycosidases"/>
    <property type="match status" value="1"/>
</dbReference>
<organism evidence="5 6">
    <name type="scientific">Aquimarina algiphila</name>
    <dbReference type="NCBI Taxonomy" id="2047982"/>
    <lineage>
        <taxon>Bacteria</taxon>
        <taxon>Pseudomonadati</taxon>
        <taxon>Bacteroidota</taxon>
        <taxon>Flavobacteriia</taxon>
        <taxon>Flavobacteriales</taxon>
        <taxon>Flavobacteriaceae</taxon>
        <taxon>Aquimarina</taxon>
    </lineage>
</organism>
<dbReference type="InterPro" id="IPR024749">
    <property type="entry name" value="Collagen-bd_put"/>
</dbReference>
<keyword evidence="2" id="KW-0964">Secreted</keyword>
<dbReference type="InterPro" id="IPR026444">
    <property type="entry name" value="Secre_tail"/>
</dbReference>
<dbReference type="InterPro" id="IPR013783">
    <property type="entry name" value="Ig-like_fold"/>
</dbReference>
<feature type="domain" description="Fibronectin type-III" evidence="4">
    <location>
        <begin position="1135"/>
        <end position="1234"/>
    </location>
</feature>
<dbReference type="Gene3D" id="2.60.40.10">
    <property type="entry name" value="Immunoglobulins"/>
    <property type="match status" value="4"/>
</dbReference>
<feature type="domain" description="Fibronectin type-III" evidence="4">
    <location>
        <begin position="1525"/>
        <end position="1622"/>
    </location>
</feature>
<evidence type="ECO:0000313" key="6">
    <source>
        <dbReference type="Proteomes" id="UP000318833"/>
    </source>
</evidence>
<dbReference type="PANTHER" id="PTHR23019:SF0">
    <property type="entry name" value="NUCLEAR PORE MEMBRANE GLYCOPROTEIN 210"/>
    <property type="match status" value="1"/>
</dbReference>
<dbReference type="PANTHER" id="PTHR23019">
    <property type="entry name" value="NUCLEAR PORE MEMBRANE GLYCOPROTEIN GP210-RELATED"/>
    <property type="match status" value="1"/>
</dbReference>
<dbReference type="Pfam" id="PF02368">
    <property type="entry name" value="Big_2"/>
    <property type="match status" value="4"/>
</dbReference>
<dbReference type="GO" id="GO:0005576">
    <property type="term" value="C:extracellular region"/>
    <property type="evidence" value="ECO:0007669"/>
    <property type="project" value="UniProtKB-SubCell"/>
</dbReference>
<dbReference type="InterPro" id="IPR003343">
    <property type="entry name" value="Big_2"/>
</dbReference>
<dbReference type="SUPFAM" id="SSF49373">
    <property type="entry name" value="Invasin/intimin cell-adhesion fragments"/>
    <property type="match status" value="4"/>
</dbReference>